<dbReference type="SMART" id="SM00028">
    <property type="entry name" value="TPR"/>
    <property type="match status" value="2"/>
</dbReference>
<dbReference type="PROSITE" id="PS50005">
    <property type="entry name" value="TPR"/>
    <property type="match status" value="1"/>
</dbReference>
<keyword evidence="3" id="KW-0812">Transmembrane</keyword>
<evidence type="ECO:0000313" key="4">
    <source>
        <dbReference type="EMBL" id="EMG37652.1"/>
    </source>
</evidence>
<reference evidence="4 5" key="1">
    <citation type="journal article" date="2013" name="Genome Announc.">
        <title>Draft Genome Sequence for Desulfovibrio africanus Strain PCS.</title>
        <authorList>
            <person name="Brown S.D."/>
            <person name="Utturkar S.M."/>
            <person name="Arkin A.P."/>
            <person name="Deutschbauer A.M."/>
            <person name="Elias D.A."/>
            <person name="Hazen T.C."/>
            <person name="Chakraborty R."/>
        </authorList>
    </citation>
    <scope>NUCLEOTIDE SEQUENCE [LARGE SCALE GENOMIC DNA]</scope>
    <source>
        <strain evidence="4 5">PCS</strain>
    </source>
</reference>
<dbReference type="EMBL" id="AOSV01000016">
    <property type="protein sequence ID" value="EMG37652.1"/>
    <property type="molecule type" value="Genomic_DNA"/>
</dbReference>
<dbReference type="OrthoDB" id="5459082at2"/>
<accession>M5PTH3</accession>
<name>M5PTH3_DESAF</name>
<feature type="transmembrane region" description="Helical" evidence="3">
    <location>
        <begin position="16"/>
        <end position="34"/>
    </location>
</feature>
<comment type="caution">
    <text evidence="4">The sequence shown here is derived from an EMBL/GenBank/DDBJ whole genome shotgun (WGS) entry which is preliminary data.</text>
</comment>
<dbReference type="AlphaFoldDB" id="M5PTH3"/>
<gene>
    <name evidence="4" type="ORF">PCS_01594</name>
</gene>
<dbReference type="InterPro" id="IPR019734">
    <property type="entry name" value="TPR_rpt"/>
</dbReference>
<dbReference type="Proteomes" id="UP000011922">
    <property type="component" value="Unassembled WGS sequence"/>
</dbReference>
<evidence type="ECO:0000256" key="2">
    <source>
        <dbReference type="SAM" id="MobiDB-lite"/>
    </source>
</evidence>
<keyword evidence="3" id="KW-1133">Transmembrane helix</keyword>
<dbReference type="RefSeq" id="WP_005985876.1">
    <property type="nucleotide sequence ID" value="NZ_AOSV01000016.1"/>
</dbReference>
<organism evidence="4 5">
    <name type="scientific">Desulfocurvibacter africanus PCS</name>
    <dbReference type="NCBI Taxonomy" id="1262666"/>
    <lineage>
        <taxon>Bacteria</taxon>
        <taxon>Pseudomonadati</taxon>
        <taxon>Thermodesulfobacteriota</taxon>
        <taxon>Desulfovibrionia</taxon>
        <taxon>Desulfovibrionales</taxon>
        <taxon>Desulfovibrionaceae</taxon>
        <taxon>Desulfocurvibacter</taxon>
    </lineage>
</organism>
<feature type="repeat" description="TPR" evidence="1">
    <location>
        <begin position="80"/>
        <end position="113"/>
    </location>
</feature>
<dbReference type="SUPFAM" id="SSF48452">
    <property type="entry name" value="TPR-like"/>
    <property type="match status" value="1"/>
</dbReference>
<evidence type="ECO:0000256" key="1">
    <source>
        <dbReference type="PROSITE-ProRule" id="PRU00339"/>
    </source>
</evidence>
<dbReference type="Pfam" id="PF14559">
    <property type="entry name" value="TPR_19"/>
    <property type="match status" value="1"/>
</dbReference>
<dbReference type="PATRIC" id="fig|1262666.3.peg.1616"/>
<keyword evidence="3" id="KW-0472">Membrane</keyword>
<feature type="compositionally biased region" description="Polar residues" evidence="2">
    <location>
        <begin position="49"/>
        <end position="63"/>
    </location>
</feature>
<dbReference type="Gene3D" id="1.25.40.10">
    <property type="entry name" value="Tetratricopeptide repeat domain"/>
    <property type="match status" value="1"/>
</dbReference>
<dbReference type="InterPro" id="IPR011990">
    <property type="entry name" value="TPR-like_helical_dom_sf"/>
</dbReference>
<keyword evidence="1" id="KW-0802">TPR repeat</keyword>
<protein>
    <submittedName>
        <fullName evidence="4">Cytochrome c biogenesis factor</fullName>
    </submittedName>
</protein>
<proteinExistence type="predicted"/>
<evidence type="ECO:0000256" key="3">
    <source>
        <dbReference type="SAM" id="Phobius"/>
    </source>
</evidence>
<feature type="region of interest" description="Disordered" evidence="2">
    <location>
        <begin position="42"/>
        <end position="63"/>
    </location>
</feature>
<evidence type="ECO:0000313" key="5">
    <source>
        <dbReference type="Proteomes" id="UP000011922"/>
    </source>
</evidence>
<sequence>MVETAPEGKVTQGTKLMVALAAIGLVAMFASSVFHRLESPSRKEFLGQPRQSASQGMPGQQDMSDMGKLMAALREKPDDPQANLDIAKAFMRMQEAERAEVFLQRALEADPNNIEALRLLAMAAFQAQQHEQAAQTLMRLLAKRPDDAGAHFNLAVLYSHYLNDAQKADFHMRKAREHAEGDPQLLEMIEREAKAHGN</sequence>